<protein>
    <submittedName>
        <fullName evidence="2">DEKNAAC101394</fullName>
    </submittedName>
</protein>
<dbReference type="InterPro" id="IPR004045">
    <property type="entry name" value="Glutathione_S-Trfase_N"/>
</dbReference>
<dbReference type="Pfam" id="PF02798">
    <property type="entry name" value="GST_N"/>
    <property type="match status" value="1"/>
</dbReference>
<feature type="domain" description="GST C-terminal" evidence="1">
    <location>
        <begin position="85"/>
        <end position="202"/>
    </location>
</feature>
<evidence type="ECO:0000259" key="1">
    <source>
        <dbReference type="PROSITE" id="PS50405"/>
    </source>
</evidence>
<dbReference type="GO" id="GO:0005634">
    <property type="term" value="C:nucleus"/>
    <property type="evidence" value="ECO:0007669"/>
    <property type="project" value="TreeGrafter"/>
</dbReference>
<evidence type="ECO:0000313" key="2">
    <source>
        <dbReference type="EMBL" id="VEU20519.1"/>
    </source>
</evidence>
<dbReference type="InParanoid" id="A0A448YHX0"/>
<dbReference type="InterPro" id="IPR010987">
    <property type="entry name" value="Glutathione-S-Trfase_C-like"/>
</dbReference>
<dbReference type="GO" id="GO:0005737">
    <property type="term" value="C:cytoplasm"/>
    <property type="evidence" value="ECO:0007669"/>
    <property type="project" value="TreeGrafter"/>
</dbReference>
<proteinExistence type="predicted"/>
<organism evidence="2 3">
    <name type="scientific">Brettanomyces naardenensis</name>
    <name type="common">Yeast</name>
    <dbReference type="NCBI Taxonomy" id="13370"/>
    <lineage>
        <taxon>Eukaryota</taxon>
        <taxon>Fungi</taxon>
        <taxon>Dikarya</taxon>
        <taxon>Ascomycota</taxon>
        <taxon>Saccharomycotina</taxon>
        <taxon>Pichiomycetes</taxon>
        <taxon>Pichiales</taxon>
        <taxon>Pichiaceae</taxon>
        <taxon>Brettanomyces</taxon>
    </lineage>
</organism>
<evidence type="ECO:0000313" key="3">
    <source>
        <dbReference type="Proteomes" id="UP000290900"/>
    </source>
</evidence>
<reference evidence="2 3" key="1">
    <citation type="submission" date="2018-12" db="EMBL/GenBank/DDBJ databases">
        <authorList>
            <person name="Tiukova I."/>
            <person name="Dainat J."/>
        </authorList>
    </citation>
    <scope>NUCLEOTIDE SEQUENCE [LARGE SCALE GENOMIC DNA]</scope>
</reference>
<sequence>MSEEGTIYIYPGSPRSALLEPLVKYLNLDIEVLDKNDPNFLKAFPLHKAPSFLSKDGWKLHEVLAVLEYLVSLKPDDKYKFFGEGKRERAQVFQWLSFTNTDFLTATGTYAFRSPTPEAKAAALVVVERNVDEFEQQLKKTPYLVGSQATLADLFAANFFAKARAPFDKAWFAKHPALEKWFKKIADTDPVLSPVLKGTFQN</sequence>
<dbReference type="InterPro" id="IPR050802">
    <property type="entry name" value="EF-GSTs"/>
</dbReference>
<keyword evidence="3" id="KW-1185">Reference proteome</keyword>
<dbReference type="SUPFAM" id="SSF52833">
    <property type="entry name" value="Thioredoxin-like"/>
    <property type="match status" value="1"/>
</dbReference>
<dbReference type="InterPro" id="IPR036282">
    <property type="entry name" value="Glutathione-S-Trfase_C_sf"/>
</dbReference>
<dbReference type="FunFam" id="3.40.30.10:FF:000142">
    <property type="entry name" value="Elongation factor 1 gamma"/>
    <property type="match status" value="1"/>
</dbReference>
<dbReference type="InterPro" id="IPR036249">
    <property type="entry name" value="Thioredoxin-like_sf"/>
</dbReference>
<dbReference type="InterPro" id="IPR040079">
    <property type="entry name" value="Glutathione_S-Trfase"/>
</dbReference>
<dbReference type="Gene3D" id="3.40.30.10">
    <property type="entry name" value="Glutaredoxin"/>
    <property type="match status" value="1"/>
</dbReference>
<dbReference type="STRING" id="13370.A0A448YHX0"/>
<name>A0A448YHX0_BRENA</name>
<dbReference type="PROSITE" id="PS50405">
    <property type="entry name" value="GST_CTER"/>
    <property type="match status" value="1"/>
</dbReference>
<dbReference type="GO" id="GO:0006414">
    <property type="term" value="P:translational elongation"/>
    <property type="evidence" value="ECO:0007669"/>
    <property type="project" value="TreeGrafter"/>
</dbReference>
<dbReference type="EMBL" id="CAACVR010000004">
    <property type="protein sequence ID" value="VEU20519.1"/>
    <property type="molecule type" value="Genomic_DNA"/>
</dbReference>
<dbReference type="PANTHER" id="PTHR43986:SF1">
    <property type="entry name" value="ELONGATION FACTOR 1-GAMMA"/>
    <property type="match status" value="1"/>
</dbReference>
<dbReference type="PANTHER" id="PTHR43986">
    <property type="entry name" value="ELONGATION FACTOR 1-GAMMA"/>
    <property type="match status" value="1"/>
</dbReference>
<dbReference type="Gene3D" id="1.20.1050.10">
    <property type="match status" value="1"/>
</dbReference>
<dbReference type="SUPFAM" id="SSF47616">
    <property type="entry name" value="GST C-terminal domain-like"/>
    <property type="match status" value="1"/>
</dbReference>
<accession>A0A448YHX0</accession>
<dbReference type="Pfam" id="PF13410">
    <property type="entry name" value="GST_C_2"/>
    <property type="match status" value="1"/>
</dbReference>
<dbReference type="OrthoDB" id="249703at2759"/>
<dbReference type="Proteomes" id="UP000290900">
    <property type="component" value="Unassembled WGS sequence"/>
</dbReference>
<gene>
    <name evidence="2" type="ORF">BRENAR_LOCUS1254</name>
</gene>
<dbReference type="AlphaFoldDB" id="A0A448YHX0"/>
<dbReference type="SFLD" id="SFLDS00019">
    <property type="entry name" value="Glutathione_Transferase_(cytos"/>
    <property type="match status" value="1"/>
</dbReference>